<feature type="compositionally biased region" description="Gly residues" evidence="1">
    <location>
        <begin position="98"/>
        <end position="112"/>
    </location>
</feature>
<comment type="caution">
    <text evidence="3">The sequence shown here is derived from an EMBL/GenBank/DDBJ whole genome shotgun (WGS) entry which is preliminary data.</text>
</comment>
<dbReference type="InterPro" id="IPR036869">
    <property type="entry name" value="J_dom_sf"/>
</dbReference>
<dbReference type="CDD" id="cd06257">
    <property type="entry name" value="DnaJ"/>
    <property type="match status" value="1"/>
</dbReference>
<dbReference type="SMART" id="SM00271">
    <property type="entry name" value="DnaJ"/>
    <property type="match status" value="1"/>
</dbReference>
<dbReference type="Proteomes" id="UP001596383">
    <property type="component" value="Unassembled WGS sequence"/>
</dbReference>
<dbReference type="RefSeq" id="WP_273739508.1">
    <property type="nucleotide sequence ID" value="NZ_JAQIVI010000266.1"/>
</dbReference>
<dbReference type="InterPro" id="IPR001623">
    <property type="entry name" value="DnaJ_domain"/>
</dbReference>
<dbReference type="Pfam" id="PF00226">
    <property type="entry name" value="DnaJ"/>
    <property type="match status" value="1"/>
</dbReference>
<proteinExistence type="predicted"/>
<dbReference type="Gene3D" id="1.10.287.110">
    <property type="entry name" value="DnaJ domain"/>
    <property type="match status" value="1"/>
</dbReference>
<name>A0ABD5SS41_9EURY</name>
<evidence type="ECO:0000313" key="3">
    <source>
        <dbReference type="EMBL" id="MFC6766551.1"/>
    </source>
</evidence>
<organism evidence="3 4">
    <name type="scientific">Natrinema soli</name>
    <dbReference type="NCBI Taxonomy" id="1930624"/>
    <lineage>
        <taxon>Archaea</taxon>
        <taxon>Methanobacteriati</taxon>
        <taxon>Methanobacteriota</taxon>
        <taxon>Stenosarchaea group</taxon>
        <taxon>Halobacteria</taxon>
        <taxon>Halobacteriales</taxon>
        <taxon>Natrialbaceae</taxon>
        <taxon>Natrinema</taxon>
    </lineage>
</organism>
<dbReference type="EMBL" id="JBHSWV010000266">
    <property type="protein sequence ID" value="MFC6766551.1"/>
    <property type="molecule type" value="Genomic_DNA"/>
</dbReference>
<feature type="domain" description="J" evidence="2">
    <location>
        <begin position="184"/>
        <end position="237"/>
    </location>
</feature>
<dbReference type="SUPFAM" id="SSF46565">
    <property type="entry name" value="Chaperone J-domain"/>
    <property type="match status" value="1"/>
</dbReference>
<feature type="region of interest" description="Disordered" evidence="1">
    <location>
        <begin position="95"/>
        <end position="139"/>
    </location>
</feature>
<dbReference type="AlphaFoldDB" id="A0ABD5SS41"/>
<evidence type="ECO:0000259" key="2">
    <source>
        <dbReference type="PROSITE" id="PS50076"/>
    </source>
</evidence>
<gene>
    <name evidence="3" type="ORF">ACFQE6_16605</name>
</gene>
<keyword evidence="4" id="KW-1185">Reference proteome</keyword>
<reference evidence="3 4" key="1">
    <citation type="journal article" date="2019" name="Int. J. Syst. Evol. Microbiol.">
        <title>The Global Catalogue of Microorganisms (GCM) 10K type strain sequencing project: providing services to taxonomists for standard genome sequencing and annotation.</title>
        <authorList>
            <consortium name="The Broad Institute Genomics Platform"/>
            <consortium name="The Broad Institute Genome Sequencing Center for Infectious Disease"/>
            <person name="Wu L."/>
            <person name="Ma J."/>
        </authorList>
    </citation>
    <scope>NUCLEOTIDE SEQUENCE [LARGE SCALE GENOMIC DNA]</scope>
    <source>
        <strain evidence="3 4">LMG 29247</strain>
    </source>
</reference>
<sequence length="237" mass="25300">MAVVGDEPAGCDGCGRTAPLEELTTVAMPDDEQVVCCQRCEPHARAAAEKGGSLDQRRDACDGCTGTFLLAELEDVVLDDGTVVTCCPSCVAQAPSRDGGGTSGTDGTGEGTTEGPTAVTDSERSTDASPDENRRRCSQCREQVSEERFRVTTIDERTERLCADCKSDAEERGIVAAVEMRKTRAREVLGVDAGASDETLRDAYHEQVKRAHPDRSSGSRSAFGLVTDAYERLRDGD</sequence>
<dbReference type="PROSITE" id="PS50076">
    <property type="entry name" value="DNAJ_2"/>
    <property type="match status" value="1"/>
</dbReference>
<evidence type="ECO:0000256" key="1">
    <source>
        <dbReference type="SAM" id="MobiDB-lite"/>
    </source>
</evidence>
<accession>A0ABD5SS41</accession>
<feature type="compositionally biased region" description="Basic and acidic residues" evidence="1">
    <location>
        <begin position="121"/>
        <end position="135"/>
    </location>
</feature>
<protein>
    <submittedName>
        <fullName evidence="3">J domain-containing protein</fullName>
    </submittedName>
</protein>
<evidence type="ECO:0000313" key="4">
    <source>
        <dbReference type="Proteomes" id="UP001596383"/>
    </source>
</evidence>